<dbReference type="InterPro" id="IPR051058">
    <property type="entry name" value="GDSL_Est/Lipase"/>
</dbReference>
<dbReference type="EMBL" id="QAPG01000109">
    <property type="protein sequence ID" value="TDZ31081.1"/>
    <property type="molecule type" value="Genomic_DNA"/>
</dbReference>
<dbReference type="CDD" id="cd01846">
    <property type="entry name" value="fatty_acyltransferase_like"/>
    <property type="match status" value="1"/>
</dbReference>
<dbReference type="PANTHER" id="PTHR45648:SF85">
    <property type="entry name" value="A, PUTATIVE (AFU_ORTHOLOGUE AFUA_2G10760)-RELATED"/>
    <property type="match status" value="1"/>
</dbReference>
<dbReference type="SUPFAM" id="SSF52266">
    <property type="entry name" value="SGNH hydrolase"/>
    <property type="match status" value="1"/>
</dbReference>
<sequence>MMEVEVEAAADTREAVAVAAVAVAAAEEVGAIPEAVAAAGEEEVPAILVVEGEEEVPAIPEAGEEVTQVVVVEEEVPATLVAAAEVIQVVVVEGVPAILAAVAEVIQVVVVVEVSPVLAAEEAAAIPVVLLEEEEEEEIRGEEGLQEAAAAEEEEEPVVSLVGSQLNISFTPEELLSDRIIPGQNTSSAGGPNWVQELTGCKQGLPRECEIQLWNFAFAGADISTTFVPLHHDYTISYENQVWQWDNYGRSVIDADPKQSLVASWIGINDINDMASFTFPYKNYENFEELYTAVVAEQFAALDTVYDAGYRNYLFLNLPPLDKTPASQTNPSRLPSTAMINTFNRVVNQSAKAFTEEHTGTTALVFDTYSWLTYVFDHAADFGFTNTTSFCPKYNAWDIGTNYAAYGCQPIYEYFWYNSGHITYHAQELVGQKVNQFLSQKSHGNCGKNSSDGALGTKWVGGRAG</sequence>
<dbReference type="Pfam" id="PF00657">
    <property type="entry name" value="Lipase_GDSL"/>
    <property type="match status" value="1"/>
</dbReference>
<gene>
    <name evidence="2" type="primary">aes1-4</name>
    <name evidence="2" type="ORF">C8035_v001466</name>
</gene>
<proteinExistence type="predicted"/>
<protein>
    <submittedName>
        <fullName evidence="2">Acetylesterase</fullName>
    </submittedName>
</protein>
<dbReference type="Proteomes" id="UP000295083">
    <property type="component" value="Unassembled WGS sequence"/>
</dbReference>
<dbReference type="AlphaFoldDB" id="A0A4R8PYS9"/>
<dbReference type="InterPro" id="IPR001087">
    <property type="entry name" value="GDSL"/>
</dbReference>
<dbReference type="InterPro" id="IPR036514">
    <property type="entry name" value="SGNH_hydro_sf"/>
</dbReference>
<keyword evidence="1" id="KW-0378">Hydrolase</keyword>
<keyword evidence="3" id="KW-1185">Reference proteome</keyword>
<dbReference type="GO" id="GO:0016788">
    <property type="term" value="F:hydrolase activity, acting on ester bonds"/>
    <property type="evidence" value="ECO:0007669"/>
    <property type="project" value="InterPro"/>
</dbReference>
<organism evidence="2 3">
    <name type="scientific">Colletotrichum spinosum</name>
    <dbReference type="NCBI Taxonomy" id="1347390"/>
    <lineage>
        <taxon>Eukaryota</taxon>
        <taxon>Fungi</taxon>
        <taxon>Dikarya</taxon>
        <taxon>Ascomycota</taxon>
        <taxon>Pezizomycotina</taxon>
        <taxon>Sordariomycetes</taxon>
        <taxon>Hypocreomycetidae</taxon>
        <taxon>Glomerellales</taxon>
        <taxon>Glomerellaceae</taxon>
        <taxon>Colletotrichum</taxon>
        <taxon>Colletotrichum orbiculare species complex</taxon>
    </lineage>
</organism>
<accession>A0A4R8PYS9</accession>
<evidence type="ECO:0000313" key="3">
    <source>
        <dbReference type="Proteomes" id="UP000295083"/>
    </source>
</evidence>
<evidence type="ECO:0000256" key="1">
    <source>
        <dbReference type="ARBA" id="ARBA00022801"/>
    </source>
</evidence>
<dbReference type="Gene3D" id="3.40.50.1110">
    <property type="entry name" value="SGNH hydrolase"/>
    <property type="match status" value="1"/>
</dbReference>
<dbReference type="PANTHER" id="PTHR45648">
    <property type="entry name" value="GDSL LIPASE/ACYLHYDROLASE FAMILY PROTEIN (AFU_ORTHOLOGUE AFUA_4G14700)"/>
    <property type="match status" value="1"/>
</dbReference>
<comment type="caution">
    <text evidence="2">The sequence shown here is derived from an EMBL/GenBank/DDBJ whole genome shotgun (WGS) entry which is preliminary data.</text>
</comment>
<name>A0A4R8PYS9_9PEZI</name>
<evidence type="ECO:0000313" key="2">
    <source>
        <dbReference type="EMBL" id="TDZ31081.1"/>
    </source>
</evidence>
<reference evidence="2 3" key="1">
    <citation type="submission" date="2018-11" db="EMBL/GenBank/DDBJ databases">
        <title>Genome sequence and assembly of Colletotrichum spinosum.</title>
        <authorList>
            <person name="Gan P."/>
            <person name="Shirasu K."/>
        </authorList>
    </citation>
    <scope>NUCLEOTIDE SEQUENCE [LARGE SCALE GENOMIC DNA]</scope>
    <source>
        <strain evidence="2 3">CBS 515.97</strain>
    </source>
</reference>